<evidence type="ECO:0000256" key="2">
    <source>
        <dbReference type="ARBA" id="ARBA00022598"/>
    </source>
</evidence>
<dbReference type="PANTHER" id="PTHR43201">
    <property type="entry name" value="ACYL-COA SYNTHETASE"/>
    <property type="match status" value="1"/>
</dbReference>
<proteinExistence type="inferred from homology"/>
<organism evidence="5 6">
    <name type="scientific">Kribbella deserti</name>
    <dbReference type="NCBI Taxonomy" id="1926257"/>
    <lineage>
        <taxon>Bacteria</taxon>
        <taxon>Bacillati</taxon>
        <taxon>Actinomycetota</taxon>
        <taxon>Actinomycetes</taxon>
        <taxon>Propionibacteriales</taxon>
        <taxon>Kribbellaceae</taxon>
        <taxon>Kribbella</taxon>
    </lineage>
</organism>
<dbReference type="PANTHER" id="PTHR43201:SF5">
    <property type="entry name" value="MEDIUM-CHAIN ACYL-COA LIGASE ACSF2, MITOCHONDRIAL"/>
    <property type="match status" value="1"/>
</dbReference>
<keyword evidence="2" id="KW-0436">Ligase</keyword>
<dbReference type="InterPro" id="IPR025110">
    <property type="entry name" value="AMP-bd_C"/>
</dbReference>
<feature type="domain" description="AMP-binding enzyme C-terminal" evidence="4">
    <location>
        <begin position="449"/>
        <end position="524"/>
    </location>
</feature>
<evidence type="ECO:0000313" key="5">
    <source>
        <dbReference type="EMBL" id="MFC0624786.1"/>
    </source>
</evidence>
<dbReference type="Pfam" id="PF13193">
    <property type="entry name" value="AMP-binding_C"/>
    <property type="match status" value="1"/>
</dbReference>
<dbReference type="Pfam" id="PF00501">
    <property type="entry name" value="AMP-binding"/>
    <property type="match status" value="1"/>
</dbReference>
<keyword evidence="6" id="KW-1185">Reference proteome</keyword>
<dbReference type="InterPro" id="IPR042099">
    <property type="entry name" value="ANL_N_sf"/>
</dbReference>
<dbReference type="SUPFAM" id="SSF56801">
    <property type="entry name" value="Acetyl-CoA synthetase-like"/>
    <property type="match status" value="1"/>
</dbReference>
<dbReference type="RefSeq" id="WP_380046517.1">
    <property type="nucleotide sequence ID" value="NZ_JBHLTC010000014.1"/>
</dbReference>
<gene>
    <name evidence="5" type="ORF">ACFFGN_11985</name>
</gene>
<comment type="similarity">
    <text evidence="1">Belongs to the ATP-dependent AMP-binding enzyme family.</text>
</comment>
<evidence type="ECO:0000259" key="4">
    <source>
        <dbReference type="Pfam" id="PF13193"/>
    </source>
</evidence>
<dbReference type="InterPro" id="IPR000873">
    <property type="entry name" value="AMP-dep_synth/lig_dom"/>
</dbReference>
<dbReference type="InterPro" id="IPR045851">
    <property type="entry name" value="AMP-bd_C_sf"/>
</dbReference>
<dbReference type="EMBL" id="JBHLTC010000014">
    <property type="protein sequence ID" value="MFC0624786.1"/>
    <property type="molecule type" value="Genomic_DNA"/>
</dbReference>
<dbReference type="InterPro" id="IPR020845">
    <property type="entry name" value="AMP-binding_CS"/>
</dbReference>
<protein>
    <submittedName>
        <fullName evidence="5">AMP-binding protein</fullName>
    </submittedName>
</protein>
<accession>A0ABV6QLB1</accession>
<feature type="domain" description="AMP-dependent synthetase/ligase" evidence="3">
    <location>
        <begin position="49"/>
        <end position="401"/>
    </location>
</feature>
<evidence type="ECO:0000313" key="6">
    <source>
        <dbReference type="Proteomes" id="UP001589890"/>
    </source>
</evidence>
<comment type="caution">
    <text evidence="5">The sequence shown here is derived from an EMBL/GenBank/DDBJ whole genome shotgun (WGS) entry which is preliminary data.</text>
</comment>
<dbReference type="PROSITE" id="PS00455">
    <property type="entry name" value="AMP_BINDING"/>
    <property type="match status" value="1"/>
</dbReference>
<dbReference type="Proteomes" id="UP001589890">
    <property type="component" value="Unassembled WGS sequence"/>
</dbReference>
<evidence type="ECO:0000259" key="3">
    <source>
        <dbReference type="Pfam" id="PF00501"/>
    </source>
</evidence>
<sequence length="535" mass="56472">MAPAVVDKVHAVSVLRRAGLLDLRHPLLTAQTSLAMRRLGPIAGAAHIAARRDPADLALIDDLGRLTYGELDRRANALARSWSAIGIRPGAVVGVLCRDHRGAVDAMIACGKLGARLVLLNTGFSRVQLADVATREGVSVLVYDAEFGSLLSAIHAGVRRFVAWGNSDSDAEASLDQLIASADGDSFGPPAEQAGMVLLTGGTTGTPKGAARQVRSPLIAAQFLERVPLRRGDVVYIAAPIFHGTGLTQFIMTLALGSTMILRRRFDPLATLQGMADHGATALIVVPTMLQRILALGPDVLGAYDTSRLRVLMSAGALLPTDLGNRVMETFGPVLHNLYGSTEVAVAAVAMPADWLAAPGCAGRPPHGCQVRLYDDAGRAVTRAGVTGRIFVGNGLAFSGYTGGGTKEMIDGLLSTGDLGHFDTGGRLFVDGRDDDMIVSGGENVFPIEVENLVDAMPGVTEAAAFGVPDEEFGQRLRLFVVKDPGSPLDADTIKSHIRQNLARFKVPRDIVFLPELPRTATGKVDRRALPLTPT</sequence>
<dbReference type="Gene3D" id="3.30.300.30">
    <property type="match status" value="1"/>
</dbReference>
<evidence type="ECO:0000256" key="1">
    <source>
        <dbReference type="ARBA" id="ARBA00006432"/>
    </source>
</evidence>
<reference evidence="5 6" key="1">
    <citation type="submission" date="2024-09" db="EMBL/GenBank/DDBJ databases">
        <authorList>
            <person name="Sun Q."/>
            <person name="Mori K."/>
        </authorList>
    </citation>
    <scope>NUCLEOTIDE SEQUENCE [LARGE SCALE GENOMIC DNA]</scope>
    <source>
        <strain evidence="5 6">CGMCC 1.15906</strain>
    </source>
</reference>
<dbReference type="Gene3D" id="3.40.50.12780">
    <property type="entry name" value="N-terminal domain of ligase-like"/>
    <property type="match status" value="1"/>
</dbReference>
<dbReference type="CDD" id="cd04433">
    <property type="entry name" value="AFD_class_I"/>
    <property type="match status" value="1"/>
</dbReference>
<name>A0ABV6QLB1_9ACTN</name>